<evidence type="ECO:0000313" key="1">
    <source>
        <dbReference type="EMBL" id="MET4759210.1"/>
    </source>
</evidence>
<dbReference type="RefSeq" id="WP_354009219.1">
    <property type="nucleotide sequence ID" value="NZ_JBEWTA010000001.1"/>
</dbReference>
<evidence type="ECO:0000313" key="2">
    <source>
        <dbReference type="Proteomes" id="UP001549366"/>
    </source>
</evidence>
<proteinExistence type="predicted"/>
<dbReference type="EMBL" id="JBEWTB010000002">
    <property type="protein sequence ID" value="MET4759210.1"/>
    <property type="molecule type" value="Genomic_DNA"/>
</dbReference>
<sequence length="172" mass="19245">MGIKSYFSGYVFKADIGLPYDLFRKGFQIESPFNVGQSQSQGRGSISGGVLTSLSAIAAGYTIVQSQCPRIFVYLIDAMDYGGILEEQPNMPRSYRYLESHQLRSCNVRFTHPIFDSDVVGCVWSDQFPNPQQAIWFPRVALGPSRLRLAVNPDYHGGMAKAEEIARLFSFD</sequence>
<accession>A0ABV2SN74</accession>
<organism evidence="1 2">
    <name type="scientific">Endozoicomonas lisbonensis</name>
    <dbReference type="NCBI Taxonomy" id="3120522"/>
    <lineage>
        <taxon>Bacteria</taxon>
        <taxon>Pseudomonadati</taxon>
        <taxon>Pseudomonadota</taxon>
        <taxon>Gammaproteobacteria</taxon>
        <taxon>Oceanospirillales</taxon>
        <taxon>Endozoicomonadaceae</taxon>
        <taxon>Endozoicomonas</taxon>
    </lineage>
</organism>
<comment type="caution">
    <text evidence="1">The sequence shown here is derived from an EMBL/GenBank/DDBJ whole genome shotgun (WGS) entry which is preliminary data.</text>
</comment>
<keyword evidence="2" id="KW-1185">Reference proteome</keyword>
<name>A0ABV2SN74_9GAMM</name>
<reference evidence="1 2" key="1">
    <citation type="submission" date="2024-06" db="EMBL/GenBank/DDBJ databases">
        <title>Genomic Encyclopedia of Type Strains, Phase V (KMG-V): Genome sequencing to study the core and pangenomes of soil and plant-associated prokaryotes.</title>
        <authorList>
            <person name="Whitman W."/>
        </authorList>
    </citation>
    <scope>NUCLEOTIDE SEQUENCE [LARGE SCALE GENOMIC DNA]</scope>
    <source>
        <strain evidence="1 2">NE40</strain>
    </source>
</reference>
<protein>
    <submittedName>
        <fullName evidence="1">Uncharacterized protein</fullName>
    </submittedName>
</protein>
<dbReference type="Proteomes" id="UP001549366">
    <property type="component" value="Unassembled WGS sequence"/>
</dbReference>
<gene>
    <name evidence="1" type="ORF">V5J35_004402</name>
</gene>